<dbReference type="Gene3D" id="3.30.110.170">
    <property type="entry name" value="Protein of unknown function (DUF541), domain 1"/>
    <property type="match status" value="1"/>
</dbReference>
<dbReference type="EMBL" id="CP032100">
    <property type="protein sequence ID" value="AXX88623.1"/>
    <property type="molecule type" value="Genomic_DNA"/>
</dbReference>
<accession>A0AAD0SPG3</accession>
<protein>
    <submittedName>
        <fullName evidence="2">SIMPL domain-containing protein</fullName>
    </submittedName>
</protein>
<evidence type="ECO:0000256" key="1">
    <source>
        <dbReference type="SAM" id="SignalP"/>
    </source>
</evidence>
<name>A0AAD0SPG3_9BACT</name>
<dbReference type="InterPro" id="IPR052022">
    <property type="entry name" value="26kDa_periplasmic_antigen"/>
</dbReference>
<evidence type="ECO:0000313" key="2">
    <source>
        <dbReference type="EMBL" id="AXX88623.1"/>
    </source>
</evidence>
<feature type="signal peptide" evidence="1">
    <location>
        <begin position="1"/>
        <end position="23"/>
    </location>
</feature>
<dbReference type="InterPro" id="IPR007497">
    <property type="entry name" value="SIMPL/DUF541"/>
</dbReference>
<dbReference type="AlphaFoldDB" id="A0AAD0SPG3"/>
<evidence type="ECO:0000313" key="3">
    <source>
        <dbReference type="Proteomes" id="UP000263040"/>
    </source>
</evidence>
<keyword evidence="1" id="KW-0732">Signal</keyword>
<dbReference type="PANTHER" id="PTHR34387">
    <property type="entry name" value="SLR1258 PROTEIN"/>
    <property type="match status" value="1"/>
</dbReference>
<dbReference type="GO" id="GO:0006974">
    <property type="term" value="P:DNA damage response"/>
    <property type="evidence" value="ECO:0007669"/>
    <property type="project" value="TreeGrafter"/>
</dbReference>
<keyword evidence="3" id="KW-1185">Reference proteome</keyword>
<sequence>MMKKRFFIAALLLPILGFSYELNFNKSFTKVVNPDLLTTNITISVEKKDENKVNSEIEKFSDFLKKTNDVILKNGSFTLSPKYKYHDNKQEFIGYVGNLRYTAESKNAKDLNVFMDKLISIKNGIKSDEVKLNISNVSWKTSDNLENKNFDDLRLEAINWIDSYAKTLSSQVSKYCEVSKINIFETNTGNVVYARSEMAYSGMSKSMADIAPINSEQNITINPNFILECK</sequence>
<proteinExistence type="predicted"/>
<organism evidence="2 3">
    <name type="scientific">Arcobacter suis CECT 7833</name>
    <dbReference type="NCBI Taxonomy" id="663365"/>
    <lineage>
        <taxon>Bacteria</taxon>
        <taxon>Pseudomonadati</taxon>
        <taxon>Campylobacterota</taxon>
        <taxon>Epsilonproteobacteria</taxon>
        <taxon>Campylobacterales</taxon>
        <taxon>Arcobacteraceae</taxon>
        <taxon>Arcobacter</taxon>
    </lineage>
</organism>
<dbReference type="Pfam" id="PF04402">
    <property type="entry name" value="SIMPL"/>
    <property type="match status" value="1"/>
</dbReference>
<feature type="chain" id="PRO_5041981121" evidence="1">
    <location>
        <begin position="24"/>
        <end position="230"/>
    </location>
</feature>
<dbReference type="PANTHER" id="PTHR34387:SF2">
    <property type="entry name" value="SLR1258 PROTEIN"/>
    <property type="match status" value="1"/>
</dbReference>
<dbReference type="Proteomes" id="UP000263040">
    <property type="component" value="Chromosome"/>
</dbReference>
<reference evidence="2 3" key="1">
    <citation type="submission" date="2018-08" db="EMBL/GenBank/DDBJ databases">
        <title>Complete genome of the Arcobacter suis type strain LMG 26152.</title>
        <authorList>
            <person name="Miller W.G."/>
            <person name="Yee E."/>
            <person name="Bono J.L."/>
        </authorList>
    </citation>
    <scope>NUCLEOTIDE SEQUENCE [LARGE SCALE GENOMIC DNA]</scope>
    <source>
        <strain evidence="2 3">CECT 7833</strain>
    </source>
</reference>
<dbReference type="Gene3D" id="3.30.70.2970">
    <property type="entry name" value="Protein of unknown function (DUF541), domain 2"/>
    <property type="match status" value="1"/>
</dbReference>
<dbReference type="RefSeq" id="WP_192894406.1">
    <property type="nucleotide sequence ID" value="NZ_CP032100.1"/>
</dbReference>
<gene>
    <name evidence="2" type="ORF">ASUIS_0105</name>
</gene>
<dbReference type="KEGG" id="asui:ASUIS_0105"/>